<dbReference type="PANTHER" id="PTHR37984:SF5">
    <property type="entry name" value="PROTEIN NYNRIN-LIKE"/>
    <property type="match status" value="1"/>
</dbReference>
<organism evidence="2 3">
    <name type="scientific">Austropuccinia psidii MF-1</name>
    <dbReference type="NCBI Taxonomy" id="1389203"/>
    <lineage>
        <taxon>Eukaryota</taxon>
        <taxon>Fungi</taxon>
        <taxon>Dikarya</taxon>
        <taxon>Basidiomycota</taxon>
        <taxon>Pucciniomycotina</taxon>
        <taxon>Pucciniomycetes</taxon>
        <taxon>Pucciniales</taxon>
        <taxon>Sphaerophragmiaceae</taxon>
        <taxon>Austropuccinia</taxon>
    </lineage>
</organism>
<gene>
    <name evidence="2" type="ORF">O181_097287</name>
</gene>
<protein>
    <recommendedName>
        <fullName evidence="1">Integrase zinc-binding domain-containing protein</fullName>
    </recommendedName>
</protein>
<evidence type="ECO:0000313" key="2">
    <source>
        <dbReference type="EMBL" id="MBW0557572.1"/>
    </source>
</evidence>
<sequence length="224" mass="26310">MKDFKDLSLSFKLDEIWKKACDEGRFYLLDEVLYPRTKHTWVMTLTDRSLRNTILHNCHDIVAYGHLSEDWTMERVKTCCWWPNGRNVVAEYCQTCDRCQKENRATGKRFLMMIQIQEPNSPCEIVHMDWVTALPPGGDRSYNEFLVLVDRYRKTPIFLPCHKDSTTMDTAIMICNKVIRYTGLSQNIMSEETQNSLHHYGQTSITCLEQSYHSQQLPTLKLMV</sequence>
<dbReference type="AlphaFoldDB" id="A0A9Q3PED1"/>
<dbReference type="PANTHER" id="PTHR37984">
    <property type="entry name" value="PROTEIN CBG26694"/>
    <property type="match status" value="1"/>
</dbReference>
<dbReference type="Gene3D" id="3.30.420.10">
    <property type="entry name" value="Ribonuclease H-like superfamily/Ribonuclease H"/>
    <property type="match status" value="1"/>
</dbReference>
<dbReference type="InterPro" id="IPR036397">
    <property type="entry name" value="RNaseH_sf"/>
</dbReference>
<dbReference type="InterPro" id="IPR012337">
    <property type="entry name" value="RNaseH-like_sf"/>
</dbReference>
<feature type="domain" description="Integrase zinc-binding" evidence="1">
    <location>
        <begin position="47"/>
        <end position="103"/>
    </location>
</feature>
<evidence type="ECO:0000313" key="3">
    <source>
        <dbReference type="Proteomes" id="UP000765509"/>
    </source>
</evidence>
<keyword evidence="3" id="KW-1185">Reference proteome</keyword>
<dbReference type="Proteomes" id="UP000765509">
    <property type="component" value="Unassembled WGS sequence"/>
</dbReference>
<dbReference type="EMBL" id="AVOT02065474">
    <property type="protein sequence ID" value="MBW0557572.1"/>
    <property type="molecule type" value="Genomic_DNA"/>
</dbReference>
<dbReference type="InterPro" id="IPR041588">
    <property type="entry name" value="Integrase_H2C2"/>
</dbReference>
<dbReference type="GO" id="GO:0003676">
    <property type="term" value="F:nucleic acid binding"/>
    <property type="evidence" value="ECO:0007669"/>
    <property type="project" value="InterPro"/>
</dbReference>
<reference evidence="2" key="1">
    <citation type="submission" date="2021-03" db="EMBL/GenBank/DDBJ databases">
        <title>Draft genome sequence of rust myrtle Austropuccinia psidii MF-1, a brazilian biotype.</title>
        <authorList>
            <person name="Quecine M.C."/>
            <person name="Pachon D.M.R."/>
            <person name="Bonatelli M.L."/>
            <person name="Correr F.H."/>
            <person name="Franceschini L.M."/>
            <person name="Leite T.F."/>
            <person name="Margarido G.R.A."/>
            <person name="Almeida C.A."/>
            <person name="Ferrarezi J.A."/>
            <person name="Labate C.A."/>
        </authorList>
    </citation>
    <scope>NUCLEOTIDE SEQUENCE</scope>
    <source>
        <strain evidence="2">MF-1</strain>
    </source>
</reference>
<dbReference type="Gene3D" id="1.10.340.70">
    <property type="match status" value="1"/>
</dbReference>
<comment type="caution">
    <text evidence="2">The sequence shown here is derived from an EMBL/GenBank/DDBJ whole genome shotgun (WGS) entry which is preliminary data.</text>
</comment>
<name>A0A9Q3PED1_9BASI</name>
<dbReference type="InterPro" id="IPR050951">
    <property type="entry name" value="Retrovirus_Pol_polyprotein"/>
</dbReference>
<dbReference type="SUPFAM" id="SSF53098">
    <property type="entry name" value="Ribonuclease H-like"/>
    <property type="match status" value="1"/>
</dbReference>
<proteinExistence type="predicted"/>
<accession>A0A9Q3PED1</accession>
<evidence type="ECO:0000259" key="1">
    <source>
        <dbReference type="Pfam" id="PF17921"/>
    </source>
</evidence>
<dbReference type="Pfam" id="PF17921">
    <property type="entry name" value="Integrase_H2C2"/>
    <property type="match status" value="1"/>
</dbReference>